<proteinExistence type="predicted"/>
<dbReference type="EMBL" id="JAOWLY010000010">
    <property type="protein sequence ID" value="MDG4984545.1"/>
    <property type="molecule type" value="Genomic_DNA"/>
</dbReference>
<gene>
    <name evidence="1" type="primary">mobL</name>
    <name evidence="1" type="ORF">OGZ51_10350</name>
</gene>
<name>A0A9X4S4X9_9LACT</name>
<reference evidence="1" key="1">
    <citation type="submission" date="2022-10" db="EMBL/GenBank/DDBJ databases">
        <authorList>
            <person name="Turner M.S."/>
            <person name="Huang W."/>
        </authorList>
    </citation>
    <scope>NUCLEOTIDE SEQUENCE</scope>
    <source>
        <strain evidence="1">3</strain>
    </source>
</reference>
<sequence>MRFKKEGNNSPEIIVTFKFETSTSIESFSRYVDYSDRESAVVVDNIEQAFENHEELESDFEKMIGYMKRDTAIVNKDERRTGLFSEHSNNISIDELEELKEKLNQGQALGNNLWNPVVSFDVAFLIRVGVLEYNPELEEKIDQLDKVFKAAEKENPKNSKKIYQAKKALEIAAKQRVVDQDKLKFVVQSNMGKFLRSEGFDESVFWWGSVHLNTKHIHMHLSFSELKPTRKMMEVPKEVNGKTIIVREPRGKLKKKNIAKFKSNIYHSLEVDEEKRLKIEREVKVGMHRQAILSGVNKVSKDNFSLCNFYLLETVKHLPKEGKINYQSNRKEFREAKAYLTAFVEEYVRTIGKNDYVAFTEATKKQLEFYKESYSTNPKFDLEKLVTERQNVLKGSLANKMIKEIQKSSIDLGRYGEDSDFLNSKELEQIVEDLKDTKISSKESGKYKWLLKVSYAEADEQNFKQKLRELEHFEDLKGNTDLKKFIKQKFQEQISLAQFEQMPNYVLTLEEKEMKRKFQQKNTSARKFPIKSASDILVNERMKELNKELKIVEQTRDKVMIKSIYRMDKKQVLSTINKEKTILEMKNQIFNNNQNEKRADNKVLFKQLKEIYGEKSDNLLGSHYRSNSKRFSKVSKMIDFNNQEKKQLKMTRLMSGKSSYRHFQEVIAKNQKIFQGLASLSNSDRKRVERLKRQSDEEEKER</sequence>
<dbReference type="Proteomes" id="UP001152614">
    <property type="component" value="Unassembled WGS sequence"/>
</dbReference>
<dbReference type="RefSeq" id="WP_278229162.1">
    <property type="nucleotide sequence ID" value="NZ_JAOWLY010000010.1"/>
</dbReference>
<organism evidence="1 2">
    <name type="scientific">Lactococcus lactis</name>
    <dbReference type="NCBI Taxonomy" id="1358"/>
    <lineage>
        <taxon>Bacteria</taxon>
        <taxon>Bacillati</taxon>
        <taxon>Bacillota</taxon>
        <taxon>Bacilli</taxon>
        <taxon>Lactobacillales</taxon>
        <taxon>Streptococcaceae</taxon>
        <taxon>Lactococcus</taxon>
    </lineage>
</organism>
<evidence type="ECO:0000313" key="2">
    <source>
        <dbReference type="Proteomes" id="UP001152614"/>
    </source>
</evidence>
<dbReference type="InterPro" id="IPR041073">
    <property type="entry name" value="MobL"/>
</dbReference>
<dbReference type="Pfam" id="PF18555">
    <property type="entry name" value="MobL"/>
    <property type="match status" value="1"/>
</dbReference>
<protein>
    <submittedName>
        <fullName evidence="1">Relaxase MobL</fullName>
    </submittedName>
</protein>
<comment type="caution">
    <text evidence="1">The sequence shown here is derived from an EMBL/GenBank/DDBJ whole genome shotgun (WGS) entry which is preliminary data.</text>
</comment>
<accession>A0A9X4S4X9</accession>
<reference evidence="1" key="2">
    <citation type="journal article" date="2023" name="Food Microbiol.">
        <title>Evaluation of the fermentation potential of lactic acid bacteria isolated from herbs, fruits and vegetables as starter cultures in nut-based milk alternatives.</title>
        <authorList>
            <person name="Huang W."/>
            <person name="Dong A."/>
            <person name="Pham H.T."/>
            <person name="Zhou C."/>
            <person name="Huo Z."/>
            <person name="Watjen A.P."/>
            <person name="Prakash S."/>
            <person name="Bang-Berthelsen C.H."/>
            <person name="Turner M.S."/>
        </authorList>
    </citation>
    <scope>NUCLEOTIDE SEQUENCE</scope>
    <source>
        <strain evidence="1">3</strain>
    </source>
</reference>
<evidence type="ECO:0000313" key="1">
    <source>
        <dbReference type="EMBL" id="MDG4984545.1"/>
    </source>
</evidence>
<dbReference type="AlphaFoldDB" id="A0A9X4S4X9"/>